<name>A0ABQ8JJ30_DERPT</name>
<comment type="caution">
    <text evidence="1">The sequence shown here is derived from an EMBL/GenBank/DDBJ whole genome shotgun (WGS) entry which is preliminary data.</text>
</comment>
<accession>A0ABQ8JJ30</accession>
<protein>
    <submittedName>
        <fullName evidence="1">Uncharacterized protein</fullName>
    </submittedName>
</protein>
<dbReference type="EMBL" id="NJHN03000036">
    <property type="protein sequence ID" value="KAH9422415.1"/>
    <property type="molecule type" value="Genomic_DNA"/>
</dbReference>
<gene>
    <name evidence="1" type="ORF">DERP_003091</name>
</gene>
<reference evidence="1 2" key="1">
    <citation type="journal article" date="2018" name="J. Allergy Clin. Immunol.">
        <title>High-quality assembly of Dermatophagoides pteronyssinus genome and transcriptome reveals a wide range of novel allergens.</title>
        <authorList>
            <person name="Liu X.Y."/>
            <person name="Yang K.Y."/>
            <person name="Wang M.Q."/>
            <person name="Kwok J.S."/>
            <person name="Zeng X."/>
            <person name="Yang Z."/>
            <person name="Xiao X.J."/>
            <person name="Lau C.P."/>
            <person name="Li Y."/>
            <person name="Huang Z.M."/>
            <person name="Ba J.G."/>
            <person name="Yim A.K."/>
            <person name="Ouyang C.Y."/>
            <person name="Ngai S.M."/>
            <person name="Chan T.F."/>
            <person name="Leung E.L."/>
            <person name="Liu L."/>
            <person name="Liu Z.G."/>
            <person name="Tsui S.K."/>
        </authorList>
    </citation>
    <scope>NUCLEOTIDE SEQUENCE [LARGE SCALE GENOMIC DNA]</scope>
    <source>
        <strain evidence="1">Derp</strain>
    </source>
</reference>
<organism evidence="1 2">
    <name type="scientific">Dermatophagoides pteronyssinus</name>
    <name type="common">European house dust mite</name>
    <dbReference type="NCBI Taxonomy" id="6956"/>
    <lineage>
        <taxon>Eukaryota</taxon>
        <taxon>Metazoa</taxon>
        <taxon>Ecdysozoa</taxon>
        <taxon>Arthropoda</taxon>
        <taxon>Chelicerata</taxon>
        <taxon>Arachnida</taxon>
        <taxon>Acari</taxon>
        <taxon>Acariformes</taxon>
        <taxon>Sarcoptiformes</taxon>
        <taxon>Astigmata</taxon>
        <taxon>Psoroptidia</taxon>
        <taxon>Analgoidea</taxon>
        <taxon>Pyroglyphidae</taxon>
        <taxon>Dermatophagoidinae</taxon>
        <taxon>Dermatophagoides</taxon>
    </lineage>
</organism>
<keyword evidence="2" id="KW-1185">Reference proteome</keyword>
<evidence type="ECO:0000313" key="1">
    <source>
        <dbReference type="EMBL" id="KAH9422415.1"/>
    </source>
</evidence>
<evidence type="ECO:0000313" key="2">
    <source>
        <dbReference type="Proteomes" id="UP000887458"/>
    </source>
</evidence>
<reference evidence="1 2" key="2">
    <citation type="journal article" date="2022" name="Mol. Biol. Evol.">
        <title>Comparative Genomics Reveals Insights into the Divergent Evolution of Astigmatic Mites and Household Pest Adaptations.</title>
        <authorList>
            <person name="Xiong Q."/>
            <person name="Wan A.T."/>
            <person name="Liu X."/>
            <person name="Fung C.S."/>
            <person name="Xiao X."/>
            <person name="Malainual N."/>
            <person name="Hou J."/>
            <person name="Wang L."/>
            <person name="Wang M."/>
            <person name="Yang K.Y."/>
            <person name="Cui Y."/>
            <person name="Leung E.L."/>
            <person name="Nong W."/>
            <person name="Shin S.K."/>
            <person name="Au S.W."/>
            <person name="Jeong K.Y."/>
            <person name="Chew F.T."/>
            <person name="Hui J.H."/>
            <person name="Leung T.F."/>
            <person name="Tungtrongchitr A."/>
            <person name="Zhong N."/>
            <person name="Liu Z."/>
            <person name="Tsui S.K."/>
        </authorList>
    </citation>
    <scope>NUCLEOTIDE SEQUENCE [LARGE SCALE GENOMIC DNA]</scope>
    <source>
        <strain evidence="1">Derp</strain>
    </source>
</reference>
<dbReference type="Proteomes" id="UP000887458">
    <property type="component" value="Unassembled WGS sequence"/>
</dbReference>
<proteinExistence type="predicted"/>
<sequence>MIKFQCEKPFFSGFYRNVIDFFISNLFVEDDDYYYYYNIINVNNQRILAEQTHRLYQMSHVTHDNVIRMSESKSRKKI</sequence>